<evidence type="ECO:0000256" key="3">
    <source>
        <dbReference type="SAM" id="MobiDB-lite"/>
    </source>
</evidence>
<dbReference type="Gene3D" id="3.40.50.2300">
    <property type="match status" value="2"/>
</dbReference>
<dbReference type="EMBL" id="KC811132">
    <property type="protein sequence ID" value="AGQ19473.1"/>
    <property type="molecule type" value="Genomic_DNA"/>
</dbReference>
<feature type="domain" description="Leucine-binding protein" evidence="5">
    <location>
        <begin position="86"/>
        <end position="422"/>
    </location>
</feature>
<keyword evidence="2 4" id="KW-0732">Signal</keyword>
<evidence type="ECO:0000313" key="6">
    <source>
        <dbReference type="EMBL" id="AGQ19473.1"/>
    </source>
</evidence>
<evidence type="ECO:0000256" key="2">
    <source>
        <dbReference type="ARBA" id="ARBA00022729"/>
    </source>
</evidence>
<dbReference type="AlphaFoldDB" id="S5DPG9"/>
<evidence type="ECO:0000256" key="4">
    <source>
        <dbReference type="SAM" id="SignalP"/>
    </source>
</evidence>
<organism evidence="6">
    <name type="scientific">Candidatus Actinomarina minuta</name>
    <dbReference type="NCBI Taxonomy" id="1389454"/>
    <lineage>
        <taxon>Bacteria</taxon>
        <taxon>Bacillati</taxon>
        <taxon>Actinomycetota</taxon>
        <taxon>Actinomycetes</taxon>
        <taxon>Candidatus Actinomarinidae</taxon>
        <taxon>Candidatus Actinomarinales</taxon>
        <taxon>Candidatus Actinomarineae</taxon>
        <taxon>Candidatus Actinomarinaceae</taxon>
        <taxon>Candidatus Actinomarina</taxon>
    </lineage>
</organism>
<dbReference type="PANTHER" id="PTHR47235:SF1">
    <property type="entry name" value="BLR6548 PROTEIN"/>
    <property type="match status" value="1"/>
</dbReference>
<dbReference type="InterPro" id="IPR028081">
    <property type="entry name" value="Leu-bd"/>
</dbReference>
<reference evidence="6" key="1">
    <citation type="journal article" date="2013" name="Sci. Rep.">
        <title>Metagenomics uncovers a new group of low GC and ultra-small marine Actinobacteria.</title>
        <authorList>
            <person name="Ghai R."/>
            <person name="Mizuno C.M."/>
            <person name="Picazo A."/>
            <person name="Camacho A."/>
            <person name="Rodriguez-Valera F."/>
        </authorList>
    </citation>
    <scope>NUCLEOTIDE SEQUENCE</scope>
</reference>
<dbReference type="SUPFAM" id="SSF53822">
    <property type="entry name" value="Periplasmic binding protein-like I"/>
    <property type="match status" value="1"/>
</dbReference>
<proteinExistence type="inferred from homology"/>
<name>S5DPG9_9ACTN</name>
<comment type="similarity">
    <text evidence="1">Belongs to the leucine-binding protein family.</text>
</comment>
<feature type="signal peptide" evidence="4">
    <location>
        <begin position="1"/>
        <end position="28"/>
    </location>
</feature>
<dbReference type="InterPro" id="IPR028082">
    <property type="entry name" value="Peripla_BP_I"/>
</dbReference>
<accession>S5DPG9</accession>
<evidence type="ECO:0000259" key="5">
    <source>
        <dbReference type="Pfam" id="PF13458"/>
    </source>
</evidence>
<dbReference type="PANTHER" id="PTHR47235">
    <property type="entry name" value="BLR6548 PROTEIN"/>
    <property type="match status" value="1"/>
</dbReference>
<feature type="chain" id="PRO_5004527815" evidence="4">
    <location>
        <begin position="29"/>
        <end position="463"/>
    </location>
</feature>
<dbReference type="Pfam" id="PF13458">
    <property type="entry name" value="Peripla_BP_6"/>
    <property type="match status" value="1"/>
</dbReference>
<dbReference type="PROSITE" id="PS51257">
    <property type="entry name" value="PROKAR_LIPOPROTEIN"/>
    <property type="match status" value="1"/>
</dbReference>
<evidence type="ECO:0000256" key="1">
    <source>
        <dbReference type="ARBA" id="ARBA00010062"/>
    </source>
</evidence>
<sequence length="463" mass="47892">MKSLRKQGIIIFIAFALVLSACGGTDTADETTDTTAAAVETLDSPAVTTAVAVKTGVGVTEEPCPAAYAALGAQVPTGADPAKGCIYLGLLNDYTGPFAAAGPALEGAQRAFWLYVNQTGGIGNYSVAIVDGYDTQYNPAKMIEGYAAQKDQVAALAMSLGTVQTQFILDEMDKDNMITAPMSWWSGWSYKSGDKGLGIEFGSSYCAQGMNIVDWGVENLPVPIKTIGFIGYAGDYAADYLAGVKAAAATNGITIAWEYVPSIAEFDVAAAVGLMATQAVDAVYMSTSPTQTSQISGGAAQLGIVPLTFMAAPAYNEAFVAEGSPIAALFTSGAFYTAAWVDPYEADTPGHAAMRATWSDALGQTSGSAYVVAGWSSQYHLKGVLDAALKGKDLTRAGIRRAAANVNVDSEGMMPIRTLGQDKAETSTSITTPDGTVASGSRLVKSNYSGPTAASHDWSGPCS</sequence>
<protein>
    <submittedName>
        <fullName evidence="6">MedDCM-OCT-S37-C10-cds40</fullName>
    </submittedName>
</protein>
<feature type="region of interest" description="Disordered" evidence="3">
    <location>
        <begin position="421"/>
        <end position="463"/>
    </location>
</feature>